<gene>
    <name evidence="2" type="ORF">QX233_12540</name>
</gene>
<feature type="chain" id="PRO_5042465805" evidence="1">
    <location>
        <begin position="21"/>
        <end position="89"/>
    </location>
</feature>
<dbReference type="AlphaFoldDB" id="A0AAJ1VJP3"/>
<dbReference type="RefSeq" id="WP_002977331.1">
    <property type="nucleotide sequence ID" value="NZ_JAUHGV010000014.1"/>
</dbReference>
<evidence type="ECO:0000313" key="3">
    <source>
        <dbReference type="Proteomes" id="UP001225933"/>
    </source>
</evidence>
<dbReference type="EMBL" id="JAUHGV010000014">
    <property type="protein sequence ID" value="MDN4013295.1"/>
    <property type="molecule type" value="Genomic_DNA"/>
</dbReference>
<keyword evidence="1" id="KW-0732">Signal</keyword>
<reference evidence="2" key="1">
    <citation type="submission" date="2023-06" db="EMBL/GenBank/DDBJ databases">
        <title>Two Chryseobacterium gambrini strains from China.</title>
        <authorList>
            <person name="Zeng J."/>
            <person name="Wu Y."/>
        </authorList>
    </citation>
    <scope>NUCLEOTIDE SEQUENCE</scope>
    <source>
        <strain evidence="2">SQ219</strain>
    </source>
</reference>
<feature type="signal peptide" evidence="1">
    <location>
        <begin position="1"/>
        <end position="20"/>
    </location>
</feature>
<evidence type="ECO:0000313" key="2">
    <source>
        <dbReference type="EMBL" id="MDN4013295.1"/>
    </source>
</evidence>
<sequence length="89" mass="9350">MKKLMIPVVTVLLGTGAAFATSAAKSNSAKAIVDAYRIDAVTGECLNAQQQCNTVGTAPCVWSGDSSSSLHEKISDNPTMCGEELFRLQ</sequence>
<name>A0AAJ1VJP3_9FLAO</name>
<evidence type="ECO:0000256" key="1">
    <source>
        <dbReference type="SAM" id="SignalP"/>
    </source>
</evidence>
<organism evidence="2 3">
    <name type="scientific">Chryseobacterium gambrini</name>
    <dbReference type="NCBI Taxonomy" id="373672"/>
    <lineage>
        <taxon>Bacteria</taxon>
        <taxon>Pseudomonadati</taxon>
        <taxon>Bacteroidota</taxon>
        <taxon>Flavobacteriia</taxon>
        <taxon>Flavobacteriales</taxon>
        <taxon>Weeksellaceae</taxon>
        <taxon>Chryseobacterium group</taxon>
        <taxon>Chryseobacterium</taxon>
    </lineage>
</organism>
<dbReference type="Pfam" id="PF20130">
    <property type="entry name" value="DUF6520"/>
    <property type="match status" value="1"/>
</dbReference>
<accession>A0AAJ1VJP3</accession>
<dbReference type="InterPro" id="IPR045391">
    <property type="entry name" value="DUF6520"/>
</dbReference>
<dbReference type="GeneID" id="93020715"/>
<comment type="caution">
    <text evidence="2">The sequence shown here is derived from an EMBL/GenBank/DDBJ whole genome shotgun (WGS) entry which is preliminary data.</text>
</comment>
<dbReference type="Proteomes" id="UP001225933">
    <property type="component" value="Unassembled WGS sequence"/>
</dbReference>
<protein>
    <submittedName>
        <fullName evidence="2">DUF6520 family protein</fullName>
    </submittedName>
</protein>
<proteinExistence type="predicted"/>